<organism evidence="2 3">
    <name type="scientific">Steinernema glaseri</name>
    <dbReference type="NCBI Taxonomy" id="37863"/>
    <lineage>
        <taxon>Eukaryota</taxon>
        <taxon>Metazoa</taxon>
        <taxon>Ecdysozoa</taxon>
        <taxon>Nematoda</taxon>
        <taxon>Chromadorea</taxon>
        <taxon>Rhabditida</taxon>
        <taxon>Tylenchina</taxon>
        <taxon>Panagrolaimomorpha</taxon>
        <taxon>Strongyloidoidea</taxon>
        <taxon>Steinernematidae</taxon>
        <taxon>Steinernema</taxon>
    </lineage>
</organism>
<proteinExistence type="predicted"/>
<feature type="region of interest" description="Disordered" evidence="1">
    <location>
        <begin position="1"/>
        <end position="61"/>
    </location>
</feature>
<accession>A0A1I7YP96</accession>
<dbReference type="Proteomes" id="UP000095287">
    <property type="component" value="Unplaced"/>
</dbReference>
<dbReference type="WBParaSite" id="L893_g18105.t1">
    <property type="protein sequence ID" value="L893_g18105.t1"/>
    <property type="gene ID" value="L893_g18105"/>
</dbReference>
<dbReference type="InterPro" id="IPR039884">
    <property type="entry name" value="R3HC1/R3HCL"/>
</dbReference>
<evidence type="ECO:0000313" key="2">
    <source>
        <dbReference type="Proteomes" id="UP000095287"/>
    </source>
</evidence>
<keyword evidence="2" id="KW-1185">Reference proteome</keyword>
<reference evidence="3" key="1">
    <citation type="submission" date="2016-11" db="UniProtKB">
        <authorList>
            <consortium name="WormBaseParasite"/>
        </authorList>
    </citation>
    <scope>IDENTIFICATION</scope>
</reference>
<dbReference type="AlphaFoldDB" id="A0A1I7YP96"/>
<name>A0A1I7YP96_9BILA</name>
<evidence type="ECO:0000313" key="3">
    <source>
        <dbReference type="WBParaSite" id="L893_g18105.t1"/>
    </source>
</evidence>
<dbReference type="PANTHER" id="PTHR21678:SF0">
    <property type="entry name" value="C3H1-TYPE DOMAIN-CONTAINING PROTEIN"/>
    <property type="match status" value="1"/>
</dbReference>
<protein>
    <submittedName>
        <fullName evidence="3">Uncharacterized protein</fullName>
    </submittedName>
</protein>
<dbReference type="PANTHER" id="PTHR21678">
    <property type="entry name" value="GROWTH INHIBITION AND DIFFERENTIATION RELATED PROTEIN 88"/>
    <property type="match status" value="1"/>
</dbReference>
<feature type="region of interest" description="Disordered" evidence="1">
    <location>
        <begin position="155"/>
        <end position="205"/>
    </location>
</feature>
<feature type="compositionally biased region" description="Basic and acidic residues" evidence="1">
    <location>
        <begin position="190"/>
        <end position="205"/>
    </location>
</feature>
<evidence type="ECO:0000256" key="1">
    <source>
        <dbReference type="SAM" id="MobiDB-lite"/>
    </source>
</evidence>
<feature type="compositionally biased region" description="Polar residues" evidence="1">
    <location>
        <begin position="46"/>
        <end position="61"/>
    </location>
</feature>
<sequence length="400" mass="43966">MESFENQTRKSHVYSDDAQTVSPALSDFDPYGPAYTTSSSHDRSHFTPNSGFSKNAYSDMSTPCDSIWRPSTEQSGDVSFDIEDMVLTTADSTISMAKKPSTIDSYLSPLSLNAYLTAPKIGASSEPSDGSVNDEQLSNATEALAHNVVESLFDNSTEQPDDFPQVHSSKHVSSSDRTAAAPVKCPTEPVRPDGQEPKVDQVERTVPGEDVVDSWEELDSDDFIPKLAEVQSALNNVSIKNQQKAKVETAESSKSCKYNVSDLNHVLEAFQLNTRIRTEAVEAALEGDAKVIRVDESHAFVVFPSVHLAMNALVTKQHPIIKLRPLGEASAASLKKVDSCRSQLGLPRFRPQTNASVARRLIEHSLGKRSTTSTEKRLKERQQLKEARELKNQIAGIWDD</sequence>